<dbReference type="EMBL" id="CP061813">
    <property type="protein sequence ID" value="QOD60626.1"/>
    <property type="molecule type" value="Genomic_DNA"/>
</dbReference>
<organism evidence="1 2">
    <name type="scientific">Polaribacter haliotis</name>
    <dbReference type="NCBI Taxonomy" id="1888915"/>
    <lineage>
        <taxon>Bacteria</taxon>
        <taxon>Pseudomonadati</taxon>
        <taxon>Bacteroidota</taxon>
        <taxon>Flavobacteriia</taxon>
        <taxon>Flavobacteriales</taxon>
        <taxon>Flavobacteriaceae</taxon>
    </lineage>
</organism>
<keyword evidence="2" id="KW-1185">Reference proteome</keyword>
<dbReference type="KEGG" id="phal:H9I45_15000"/>
<reference evidence="1 2" key="1">
    <citation type="journal article" date="2016" name="Int. J. Syst. Evol. Microbiol.">
        <title>Polaribacter haliotis sp. nov., isolated from the gut of abalone Haliotis discus hannai.</title>
        <authorList>
            <person name="Kim Y.O."/>
            <person name="Park I.S."/>
            <person name="Park S."/>
            <person name="Nam B.H."/>
            <person name="Park J.M."/>
            <person name="Kim D.G."/>
            <person name="Yoon J.H."/>
        </authorList>
    </citation>
    <scope>NUCLEOTIDE SEQUENCE [LARGE SCALE GENOMIC DNA]</scope>
    <source>
        <strain evidence="1 2">KCTC 52418</strain>
    </source>
</reference>
<gene>
    <name evidence="1" type="ORF">H9I45_15000</name>
</gene>
<dbReference type="AlphaFoldDB" id="A0A7L8AF33"/>
<proteinExistence type="predicted"/>
<name>A0A7L8AF33_9FLAO</name>
<protein>
    <submittedName>
        <fullName evidence="1">Uncharacterized protein</fullName>
    </submittedName>
</protein>
<dbReference type="SUPFAM" id="SSF46785">
    <property type="entry name" value="Winged helix' DNA-binding domain"/>
    <property type="match status" value="1"/>
</dbReference>
<dbReference type="RefSeq" id="WP_191141233.1">
    <property type="nucleotide sequence ID" value="NZ_CP061813.1"/>
</dbReference>
<accession>A0A7L8AF33</accession>
<sequence length="162" mass="19114">MSRSHSFSVEVAGAYNVDVALMLQHMCFWYEKVVSDDVNKFKGEYWVRMKLTQMNHQFPYWGISKIRHLVDKMLDEKLIKKGEFNTKKNDRTKWYTLTKKGKNLLKISVEKSPKKVTAEIGNNKTAEIDSLTAEIGNSKYKEVDIKDRYILLLEKIEKIFHY</sequence>
<dbReference type="Proteomes" id="UP000516764">
    <property type="component" value="Chromosome"/>
</dbReference>
<dbReference type="InterPro" id="IPR036390">
    <property type="entry name" value="WH_DNA-bd_sf"/>
</dbReference>
<evidence type="ECO:0000313" key="2">
    <source>
        <dbReference type="Proteomes" id="UP000516764"/>
    </source>
</evidence>
<evidence type="ECO:0000313" key="1">
    <source>
        <dbReference type="EMBL" id="QOD60626.1"/>
    </source>
</evidence>